<dbReference type="GO" id="GO:0016887">
    <property type="term" value="F:ATP hydrolysis activity"/>
    <property type="evidence" value="ECO:0007669"/>
    <property type="project" value="InterPro"/>
</dbReference>
<dbReference type="EMBL" id="RSDO01000004">
    <property type="protein sequence ID" value="RRR54257.1"/>
    <property type="molecule type" value="Genomic_DNA"/>
</dbReference>
<dbReference type="InterPro" id="IPR035413">
    <property type="entry name" value="Terminase_L_C"/>
</dbReference>
<sequence>MNQTSQIKVNLPDIVGKGYGQFWRSKNFYRVVKGGRGSKKSKTTALYYIVAILKHNWANLLVVRRFSNTNKQSTYTDLKWAANRLKVSHLLKFNESLPEITVKATGQKILFRGLDDPLKITSITVDTGLLSWLWLEEAYQVENQDKFETLVESIRGSIDVPDFFKQITVTFNPWSERHWLKSAFFDEDSRKKDVFADTTTYRVNEWLDQQDIDRYEDLWRTNPRRAAVVANGDWGVAEGLVFENYEVKDFDIVSMIKRIGETTAGLDFGFTHDPTTFPRLAVDLDNRELWIYAEHYEHAMTTDDIFKMIVDADMQNAWITADSAEQRLIAELQAKGIRRLVPSIKGKGSINAGIDFMKQFKIYIHPSCVKTIEEFDTYIYKQDKDGKWLNEPIDDNNHIIDAIRYALERYHIQTSKLNIDKTIKKINKMFRR</sequence>
<comment type="caution">
    <text evidence="3">The sequence shown here is derived from an EMBL/GenBank/DDBJ whole genome shotgun (WGS) entry which is preliminary data.</text>
</comment>
<dbReference type="Gene3D" id="3.40.50.300">
    <property type="entry name" value="P-loop containing nucleotide triphosphate hydrolases"/>
    <property type="match status" value="1"/>
</dbReference>
<dbReference type="InterPro" id="IPR035412">
    <property type="entry name" value="Terminase_L_N"/>
</dbReference>
<accession>A0A426TGU4</accession>
<feature type="domain" description="Phage terminase large subunit C-terminal" evidence="2">
    <location>
        <begin position="267"/>
        <end position="408"/>
    </location>
</feature>
<gene>
    <name evidence="3" type="ORF">EI998_02995</name>
</gene>
<feature type="domain" description="Phage terminase large subunit N-terminal" evidence="1">
    <location>
        <begin position="27"/>
        <end position="232"/>
    </location>
</feature>
<dbReference type="GO" id="GO:0004519">
    <property type="term" value="F:endonuclease activity"/>
    <property type="evidence" value="ECO:0007669"/>
    <property type="project" value="InterPro"/>
</dbReference>
<dbReference type="PANTHER" id="PTHR39184">
    <property type="match status" value="1"/>
</dbReference>
<organism evidence="3 4">
    <name type="scientific">Streptococcus suis</name>
    <dbReference type="NCBI Taxonomy" id="1307"/>
    <lineage>
        <taxon>Bacteria</taxon>
        <taxon>Bacillati</taxon>
        <taxon>Bacillota</taxon>
        <taxon>Bacilli</taxon>
        <taxon>Lactobacillales</taxon>
        <taxon>Streptococcaceae</taxon>
        <taxon>Streptococcus</taxon>
    </lineage>
</organism>
<dbReference type="AlphaFoldDB" id="A0A426TGU4"/>
<dbReference type="Gene3D" id="3.30.420.280">
    <property type="match status" value="1"/>
</dbReference>
<dbReference type="InterPro" id="IPR027417">
    <property type="entry name" value="P-loop_NTPase"/>
</dbReference>
<evidence type="ECO:0000259" key="2">
    <source>
        <dbReference type="Pfam" id="PF17288"/>
    </source>
</evidence>
<reference evidence="3 4" key="2">
    <citation type="submission" date="2018-12" db="EMBL/GenBank/DDBJ databases">
        <title>Whole-genome sequences of fifteen clinical Streptococcus suis strains isolated from pigs between 2006 and 2018.</title>
        <authorList>
            <person name="Stevens M.J.A."/>
            <person name="Cernela N."/>
            <person name="Spoerry Serrano N."/>
            <person name="Schmitt S."/>
            <person name="Schrenzel J."/>
            <person name="Stephan R."/>
        </authorList>
    </citation>
    <scope>NUCLEOTIDE SEQUENCE [LARGE SCALE GENOMIC DNA]</scope>
    <source>
        <strain evidence="3 4">PP422</strain>
    </source>
</reference>
<dbReference type="InterPro" id="IPR044269">
    <property type="entry name" value="Terminase_large_su_SPP1-like"/>
</dbReference>
<dbReference type="InterPro" id="IPR006437">
    <property type="entry name" value="Phage_terminase_lsu"/>
</dbReference>
<dbReference type="HAMAP" id="MF_04145">
    <property type="entry name" value="TERL_SPP1"/>
    <property type="match status" value="1"/>
</dbReference>
<reference evidence="3 4" key="1">
    <citation type="submission" date="2018-11" db="EMBL/GenBank/DDBJ databases">
        <authorList>
            <person name="Stevens M.J."/>
            <person name="Cernela N."/>
            <person name="Spoerry Serrano N."/>
            <person name="Schmitt S."/>
            <person name="Schrenzel J."/>
            <person name="Stephan R."/>
        </authorList>
    </citation>
    <scope>NUCLEOTIDE SEQUENCE [LARGE SCALE GENOMIC DNA]</scope>
    <source>
        <strain evidence="3 4">PP422</strain>
    </source>
</reference>
<dbReference type="Proteomes" id="UP000274117">
    <property type="component" value="Unassembled WGS sequence"/>
</dbReference>
<dbReference type="Pfam" id="PF04466">
    <property type="entry name" value="Terminase_3"/>
    <property type="match status" value="1"/>
</dbReference>
<dbReference type="PANTHER" id="PTHR39184:SF1">
    <property type="entry name" value="PBSX PHAGE TERMINASE LARGE SUBUNIT"/>
    <property type="match status" value="1"/>
</dbReference>
<dbReference type="Pfam" id="PF17288">
    <property type="entry name" value="Terminase_3C"/>
    <property type="match status" value="1"/>
</dbReference>
<evidence type="ECO:0000259" key="1">
    <source>
        <dbReference type="Pfam" id="PF04466"/>
    </source>
</evidence>
<dbReference type="InterPro" id="IPR052380">
    <property type="entry name" value="Viral_DNA_packaging_terminase"/>
</dbReference>
<proteinExistence type="inferred from homology"/>
<name>A0A426TGU4_STRSU</name>
<dbReference type="NCBIfam" id="TIGR01547">
    <property type="entry name" value="phage_term_2"/>
    <property type="match status" value="1"/>
</dbReference>
<evidence type="ECO:0000313" key="3">
    <source>
        <dbReference type="EMBL" id="RRR54257.1"/>
    </source>
</evidence>
<protein>
    <submittedName>
        <fullName evidence="3">PBSX family phage terminase large subunit</fullName>
    </submittedName>
</protein>
<evidence type="ECO:0000313" key="4">
    <source>
        <dbReference type="Proteomes" id="UP000274117"/>
    </source>
</evidence>
<dbReference type="GO" id="GO:0005524">
    <property type="term" value="F:ATP binding"/>
    <property type="evidence" value="ECO:0007669"/>
    <property type="project" value="InterPro"/>
</dbReference>